<feature type="non-terminal residue" evidence="2">
    <location>
        <position position="1"/>
    </location>
</feature>
<evidence type="ECO:0000313" key="3">
    <source>
        <dbReference type="EMBL" id="JAT32653.1"/>
    </source>
</evidence>
<sequence length="210" mass="24380">RRGSCGPLMTKKKKQPDQKIPPIFLHDANNHQALTKDLNEILNNKFVTEMKGKSIKINVSSSDDFRTLTKHFEALNLKFHSFCPPENKHLSVIFRNIPTSLANEEIYDELISLNFPVIKVARLFNKDKHPIPICVVDLEDSDLGAEIFGLEFIFQCKIKVEKRNKPKHIPQCTRCQFYGHTQNYCYRDPRCVKCNENHHSSVINKRVKMC</sequence>
<proteinExistence type="predicted"/>
<dbReference type="AlphaFoldDB" id="A0A1B6L7W7"/>
<gene>
    <name evidence="3" type="ORF">g.38131</name>
    <name evidence="2" type="ORF">g.38133</name>
</gene>
<evidence type="ECO:0000313" key="2">
    <source>
        <dbReference type="EMBL" id="JAT19802.1"/>
    </source>
</evidence>
<dbReference type="InterPro" id="IPR006579">
    <property type="entry name" value="Pre_C2HC_dom"/>
</dbReference>
<name>A0A1B6L7W7_9HEMI</name>
<reference evidence="2" key="1">
    <citation type="submission" date="2015-11" db="EMBL/GenBank/DDBJ databases">
        <title>De novo transcriptome assembly of four potential Pierce s Disease insect vectors from Arizona vineyards.</title>
        <authorList>
            <person name="Tassone E.E."/>
        </authorList>
    </citation>
    <scope>NUCLEOTIDE SEQUENCE</scope>
</reference>
<protein>
    <recommendedName>
        <fullName evidence="1">Pre-C2HC domain-containing protein</fullName>
    </recommendedName>
</protein>
<organism evidence="2">
    <name type="scientific">Graphocephala atropunctata</name>
    <dbReference type="NCBI Taxonomy" id="36148"/>
    <lineage>
        <taxon>Eukaryota</taxon>
        <taxon>Metazoa</taxon>
        <taxon>Ecdysozoa</taxon>
        <taxon>Arthropoda</taxon>
        <taxon>Hexapoda</taxon>
        <taxon>Insecta</taxon>
        <taxon>Pterygota</taxon>
        <taxon>Neoptera</taxon>
        <taxon>Paraneoptera</taxon>
        <taxon>Hemiptera</taxon>
        <taxon>Auchenorrhyncha</taxon>
        <taxon>Membracoidea</taxon>
        <taxon>Cicadellidae</taxon>
        <taxon>Cicadellinae</taxon>
        <taxon>Cicadellini</taxon>
        <taxon>Graphocephala</taxon>
    </lineage>
</organism>
<evidence type="ECO:0000259" key="1">
    <source>
        <dbReference type="Pfam" id="PF07530"/>
    </source>
</evidence>
<accession>A0A1B6L7W7</accession>
<feature type="domain" description="Pre-C2HC" evidence="1">
    <location>
        <begin position="104"/>
        <end position="167"/>
    </location>
</feature>
<dbReference type="Pfam" id="PF07530">
    <property type="entry name" value="PRE_C2HC"/>
    <property type="match status" value="1"/>
</dbReference>
<dbReference type="EMBL" id="GEBQ01020175">
    <property type="protein sequence ID" value="JAT19802.1"/>
    <property type="molecule type" value="Transcribed_RNA"/>
</dbReference>
<dbReference type="EMBL" id="GEBQ01007324">
    <property type="protein sequence ID" value="JAT32653.1"/>
    <property type="molecule type" value="Transcribed_RNA"/>
</dbReference>